<comment type="caution">
    <text evidence="2">The sequence shown here is derived from an EMBL/GenBank/DDBJ whole genome shotgun (WGS) entry which is preliminary data.</text>
</comment>
<dbReference type="EMBL" id="JAAOIW010000040">
    <property type="protein sequence ID" value="NHN35503.1"/>
    <property type="molecule type" value="Genomic_DNA"/>
</dbReference>
<keyword evidence="1" id="KW-1133">Transmembrane helix</keyword>
<protein>
    <recommendedName>
        <fullName evidence="5">Amino acid transporter</fullName>
    </recommendedName>
</protein>
<gene>
    <name evidence="2" type="ORF">G9U52_38065</name>
    <name evidence="3" type="ORF">G9U52_38095</name>
</gene>
<name>A0ABX0JHQ2_9BACL</name>
<feature type="transmembrane region" description="Helical" evidence="1">
    <location>
        <begin position="45"/>
        <end position="67"/>
    </location>
</feature>
<reference evidence="2" key="1">
    <citation type="submission" date="2020-03" db="EMBL/GenBank/DDBJ databases">
        <title>Draft sequencing of Paenibacilllus sp. S3N08.</title>
        <authorList>
            <person name="Kim D.-U."/>
        </authorList>
    </citation>
    <scope>NUCLEOTIDE SEQUENCE</scope>
    <source>
        <strain evidence="2">S3N08</strain>
    </source>
</reference>
<sequence>MKEDLENTESTEVKPFNSATEHYQKIMGMPNKAADLKSMPKPIRWFGYFIMGFVICAILAMIITKILF</sequence>
<evidence type="ECO:0000313" key="3">
    <source>
        <dbReference type="EMBL" id="NHN35503.1"/>
    </source>
</evidence>
<organism evidence="2 4">
    <name type="scientific">Paenibacillus agricola</name>
    <dbReference type="NCBI Taxonomy" id="2716264"/>
    <lineage>
        <taxon>Bacteria</taxon>
        <taxon>Bacillati</taxon>
        <taxon>Bacillota</taxon>
        <taxon>Bacilli</taxon>
        <taxon>Bacillales</taxon>
        <taxon>Paenibacillaceae</taxon>
        <taxon>Paenibacillus</taxon>
    </lineage>
</organism>
<keyword evidence="4" id="KW-1185">Reference proteome</keyword>
<dbReference type="EMBL" id="JAAOIW010000040">
    <property type="protein sequence ID" value="NHN35498.1"/>
    <property type="molecule type" value="Genomic_DNA"/>
</dbReference>
<evidence type="ECO:0000256" key="1">
    <source>
        <dbReference type="SAM" id="Phobius"/>
    </source>
</evidence>
<keyword evidence="1" id="KW-0472">Membrane</keyword>
<proteinExistence type="predicted"/>
<keyword evidence="1" id="KW-0812">Transmembrane</keyword>
<evidence type="ECO:0000313" key="2">
    <source>
        <dbReference type="EMBL" id="NHN35498.1"/>
    </source>
</evidence>
<dbReference type="RefSeq" id="WP_166158458.1">
    <property type="nucleotide sequence ID" value="NZ_JAAOIW010000040.1"/>
</dbReference>
<evidence type="ECO:0000313" key="4">
    <source>
        <dbReference type="Proteomes" id="UP001165962"/>
    </source>
</evidence>
<dbReference type="Proteomes" id="UP001165962">
    <property type="component" value="Unassembled WGS sequence"/>
</dbReference>
<accession>A0ABX0JHQ2</accession>
<evidence type="ECO:0008006" key="5">
    <source>
        <dbReference type="Google" id="ProtNLM"/>
    </source>
</evidence>